<dbReference type="PANTHER" id="PTHR11054:SF0">
    <property type="entry name" value="6-PHOSPHOGLUCONOLACTONASE"/>
    <property type="match status" value="1"/>
</dbReference>
<comment type="pathway">
    <text evidence="3 7">Carbohydrate degradation; pentose phosphate pathway; D-ribulose 5-phosphate from D-glucose 6-phosphate (oxidative stage): step 2/3.</text>
</comment>
<evidence type="ECO:0000256" key="5">
    <source>
        <dbReference type="ARBA" id="ARBA00013198"/>
    </source>
</evidence>
<name>A0A2W5NJA4_RHOSU</name>
<comment type="function">
    <text evidence="2 7">Hydrolysis of 6-phosphogluconolactone to 6-phosphogluconate.</text>
</comment>
<evidence type="ECO:0000256" key="4">
    <source>
        <dbReference type="ARBA" id="ARBA00010662"/>
    </source>
</evidence>
<evidence type="ECO:0000256" key="6">
    <source>
        <dbReference type="ARBA" id="ARBA00020337"/>
    </source>
</evidence>
<dbReference type="NCBIfam" id="TIGR01198">
    <property type="entry name" value="pgl"/>
    <property type="match status" value="1"/>
</dbReference>
<protein>
    <recommendedName>
        <fullName evidence="6 7">6-phosphogluconolactonase</fullName>
        <shortName evidence="7">6PGL</shortName>
        <ecNumber evidence="5 7">3.1.1.31</ecNumber>
    </recommendedName>
</protein>
<evidence type="ECO:0000259" key="8">
    <source>
        <dbReference type="Pfam" id="PF01182"/>
    </source>
</evidence>
<dbReference type="GO" id="GO:0006098">
    <property type="term" value="P:pentose-phosphate shunt"/>
    <property type="evidence" value="ECO:0007669"/>
    <property type="project" value="UniProtKB-UniPathway"/>
</dbReference>
<dbReference type="AlphaFoldDB" id="A0A2W5NJA4"/>
<comment type="similarity">
    <text evidence="4 7">Belongs to the glucosamine/galactosamine-6-phosphate isomerase family. 6-phosphogluconolactonase subfamily.</text>
</comment>
<dbReference type="EC" id="3.1.1.31" evidence="5 7"/>
<comment type="caution">
    <text evidence="9">The sequence shown here is derived from an EMBL/GenBank/DDBJ whole genome shotgun (WGS) entry which is preliminary data.</text>
</comment>
<evidence type="ECO:0000256" key="7">
    <source>
        <dbReference type="RuleBase" id="RU365095"/>
    </source>
</evidence>
<dbReference type="InterPro" id="IPR037171">
    <property type="entry name" value="NagB/RpiA_transferase-like"/>
</dbReference>
<dbReference type="CDD" id="cd01400">
    <property type="entry name" value="6PGL"/>
    <property type="match status" value="1"/>
</dbReference>
<sequence>MTARAAARQVYPDRDTLMRGLAELVADQLRAALASKGRATLAVPGGTTPGPFLSALSEAELDWRDVTVMLTDERVVPEFSERSNTRLLRETLIQNEAAAAKLLHFHAAVSGIELVLDTIRARVAEALPLDVTVLGMGADMHTASLFPNAPELAEALSETAPDVVAVHPPDQPEARVTLSAPVLRGSDVIHILLTGPEKLAALDRALGAGPVAEAPIRAVLDAPCPVTVHYAD</sequence>
<dbReference type="InterPro" id="IPR006148">
    <property type="entry name" value="Glc/Gal-6P_isomerase"/>
</dbReference>
<evidence type="ECO:0000256" key="2">
    <source>
        <dbReference type="ARBA" id="ARBA00002681"/>
    </source>
</evidence>
<dbReference type="Gene3D" id="3.40.50.1360">
    <property type="match status" value="1"/>
</dbReference>
<comment type="catalytic activity">
    <reaction evidence="1 7">
        <text>6-phospho-D-glucono-1,5-lactone + H2O = 6-phospho-D-gluconate + H(+)</text>
        <dbReference type="Rhea" id="RHEA:12556"/>
        <dbReference type="ChEBI" id="CHEBI:15377"/>
        <dbReference type="ChEBI" id="CHEBI:15378"/>
        <dbReference type="ChEBI" id="CHEBI:57955"/>
        <dbReference type="ChEBI" id="CHEBI:58759"/>
        <dbReference type="EC" id="3.1.1.31"/>
    </reaction>
</comment>
<feature type="domain" description="Glucosamine/galactosamine-6-phosphate isomerase" evidence="8">
    <location>
        <begin position="12"/>
        <end position="220"/>
    </location>
</feature>
<evidence type="ECO:0000313" key="9">
    <source>
        <dbReference type="EMBL" id="PZQ52588.1"/>
    </source>
</evidence>
<organism evidence="9 10">
    <name type="scientific">Rhodovulum sulfidophilum</name>
    <name type="common">Rhodobacter sulfidophilus</name>
    <dbReference type="NCBI Taxonomy" id="35806"/>
    <lineage>
        <taxon>Bacteria</taxon>
        <taxon>Pseudomonadati</taxon>
        <taxon>Pseudomonadota</taxon>
        <taxon>Alphaproteobacteria</taxon>
        <taxon>Rhodobacterales</taxon>
        <taxon>Paracoccaceae</taxon>
        <taxon>Rhodovulum</taxon>
    </lineage>
</organism>
<evidence type="ECO:0000313" key="10">
    <source>
        <dbReference type="Proteomes" id="UP000249185"/>
    </source>
</evidence>
<dbReference type="Proteomes" id="UP000249185">
    <property type="component" value="Unassembled WGS sequence"/>
</dbReference>
<dbReference type="UniPathway" id="UPA00115">
    <property type="reaction ID" value="UER00409"/>
</dbReference>
<accession>A0A2W5NJA4</accession>
<dbReference type="InterPro" id="IPR039104">
    <property type="entry name" value="6PGL"/>
</dbReference>
<keyword evidence="7" id="KW-0378">Hydrolase</keyword>
<dbReference type="PANTHER" id="PTHR11054">
    <property type="entry name" value="6-PHOSPHOGLUCONOLACTONASE"/>
    <property type="match status" value="1"/>
</dbReference>
<dbReference type="EMBL" id="QFPW01000001">
    <property type="protein sequence ID" value="PZQ52588.1"/>
    <property type="molecule type" value="Genomic_DNA"/>
</dbReference>
<proteinExistence type="inferred from homology"/>
<dbReference type="GO" id="GO:0005975">
    <property type="term" value="P:carbohydrate metabolic process"/>
    <property type="evidence" value="ECO:0007669"/>
    <property type="project" value="UniProtKB-UniRule"/>
</dbReference>
<evidence type="ECO:0000256" key="3">
    <source>
        <dbReference type="ARBA" id="ARBA00004961"/>
    </source>
</evidence>
<reference evidence="9 10" key="1">
    <citation type="submission" date="2017-08" db="EMBL/GenBank/DDBJ databases">
        <title>Infants hospitalized years apart are colonized by the same room-sourced microbial strains.</title>
        <authorList>
            <person name="Brooks B."/>
            <person name="Olm M.R."/>
            <person name="Firek B.A."/>
            <person name="Baker R."/>
            <person name="Thomas B.C."/>
            <person name="Morowitz M.J."/>
            <person name="Banfield J.F."/>
        </authorList>
    </citation>
    <scope>NUCLEOTIDE SEQUENCE [LARGE SCALE GENOMIC DNA]</scope>
    <source>
        <strain evidence="9">S2_005_002_R2_34</strain>
    </source>
</reference>
<gene>
    <name evidence="7 9" type="primary">pgl</name>
    <name evidence="9" type="ORF">DI556_02775</name>
</gene>
<dbReference type="Pfam" id="PF01182">
    <property type="entry name" value="Glucosamine_iso"/>
    <property type="match status" value="1"/>
</dbReference>
<evidence type="ECO:0000256" key="1">
    <source>
        <dbReference type="ARBA" id="ARBA00000832"/>
    </source>
</evidence>
<dbReference type="InterPro" id="IPR005900">
    <property type="entry name" value="6-phosphogluconolactonase_DevB"/>
</dbReference>
<dbReference type="SUPFAM" id="SSF100950">
    <property type="entry name" value="NagB/RpiA/CoA transferase-like"/>
    <property type="match status" value="1"/>
</dbReference>
<dbReference type="GO" id="GO:0017057">
    <property type="term" value="F:6-phosphogluconolactonase activity"/>
    <property type="evidence" value="ECO:0007669"/>
    <property type="project" value="UniProtKB-UniRule"/>
</dbReference>